<dbReference type="PANTHER" id="PTHR30137:SF19">
    <property type="entry name" value="LUCIFERASE-LIKE MONOOXYGENASE"/>
    <property type="match status" value="1"/>
</dbReference>
<accession>A0ABS3MYD4</accession>
<dbReference type="InterPro" id="IPR019949">
    <property type="entry name" value="CmoO-like"/>
</dbReference>
<keyword evidence="4" id="KW-1185">Reference proteome</keyword>
<dbReference type="Pfam" id="PF00296">
    <property type="entry name" value="Bac_luciferase"/>
    <property type="match status" value="1"/>
</dbReference>
<evidence type="ECO:0000313" key="4">
    <source>
        <dbReference type="Proteomes" id="UP000663981"/>
    </source>
</evidence>
<dbReference type="NCBIfam" id="TIGR03558">
    <property type="entry name" value="oxido_grp_1"/>
    <property type="match status" value="1"/>
</dbReference>
<name>A0ABS3MYD4_9BACI</name>
<proteinExistence type="predicted"/>
<comment type="caution">
    <text evidence="3">The sequence shown here is derived from an EMBL/GenBank/DDBJ whole genome shotgun (WGS) entry which is preliminary data.</text>
</comment>
<gene>
    <name evidence="3" type="ORF">I7822_04710</name>
</gene>
<dbReference type="InterPro" id="IPR011251">
    <property type="entry name" value="Luciferase-like_dom"/>
</dbReference>
<dbReference type="SUPFAM" id="SSF51679">
    <property type="entry name" value="Bacterial luciferase-like"/>
    <property type="match status" value="1"/>
</dbReference>
<dbReference type="InterPro" id="IPR050766">
    <property type="entry name" value="Bact_Lucif_Oxidored"/>
</dbReference>
<evidence type="ECO:0000259" key="2">
    <source>
        <dbReference type="Pfam" id="PF00296"/>
    </source>
</evidence>
<dbReference type="PANTHER" id="PTHR30137">
    <property type="entry name" value="LUCIFERASE-LIKE MONOOXYGENASE"/>
    <property type="match status" value="1"/>
</dbReference>
<organism evidence="3 4">
    <name type="scientific">Metabacillus bambusae</name>
    <dbReference type="NCBI Taxonomy" id="2795218"/>
    <lineage>
        <taxon>Bacteria</taxon>
        <taxon>Bacillati</taxon>
        <taxon>Bacillota</taxon>
        <taxon>Bacilli</taxon>
        <taxon>Bacillales</taxon>
        <taxon>Bacillaceae</taxon>
        <taxon>Metabacillus</taxon>
    </lineage>
</organism>
<feature type="domain" description="Luciferase-like" evidence="2">
    <location>
        <begin position="1"/>
        <end position="301"/>
    </location>
</feature>
<dbReference type="InterPro" id="IPR036661">
    <property type="entry name" value="Luciferase-like_sf"/>
</dbReference>
<dbReference type="RefSeq" id="WP_207975640.1">
    <property type="nucleotide sequence ID" value="NZ_JAGDEL010000002.1"/>
</dbReference>
<dbReference type="Proteomes" id="UP000663981">
    <property type="component" value="Unassembled WGS sequence"/>
</dbReference>
<evidence type="ECO:0000313" key="3">
    <source>
        <dbReference type="EMBL" id="MBO1510993.1"/>
    </source>
</evidence>
<sequence>MKLSILDQSPISSGKTAKEALEASIKLAQIGEKYGYTRYWIAEHHDIDGLACSAPEIMLSYIGAKTETIRLGSGAVLLPNYKPYKIAELHNMLATLFPDRIDIGIGRSPGGSAEASIALTDNFLEQIKRYPESVKELLDFMYHEFPSDHMFSKLTASPLPNRPPYPWILGTSKKSALLAAEMGTAYAYAHFMSDNEGTNLVKAYIDNFKTKEMLEKPKTLIAVSVICAETTEKAEELALSGFLWRIQTAKGERTLGIPTLEEAEQYAFTCNEKDMIKEMRKKMLIGNPYEVKQQLIALKNSYQTDEIMILTIVHNYEDRNQSYQLIAEEVLSKGH</sequence>
<reference evidence="3 4" key="1">
    <citation type="submission" date="2021-03" db="EMBL/GenBank/DDBJ databases">
        <title>Whole genome sequence of Metabacillus bambusae BG109.</title>
        <authorList>
            <person name="Jeong J.W."/>
        </authorList>
    </citation>
    <scope>NUCLEOTIDE SEQUENCE [LARGE SCALE GENOMIC DNA]</scope>
    <source>
        <strain evidence="3 4">BG109</strain>
    </source>
</reference>
<dbReference type="EMBL" id="JAGDEL010000002">
    <property type="protein sequence ID" value="MBO1510993.1"/>
    <property type="molecule type" value="Genomic_DNA"/>
</dbReference>
<protein>
    <submittedName>
        <fullName evidence="3">LLM class flavin-dependent oxidoreductase</fullName>
    </submittedName>
</protein>
<dbReference type="Gene3D" id="3.20.20.30">
    <property type="entry name" value="Luciferase-like domain"/>
    <property type="match status" value="1"/>
</dbReference>
<dbReference type="CDD" id="cd00347">
    <property type="entry name" value="Flavin_utilizing_monoxygenases"/>
    <property type="match status" value="1"/>
</dbReference>
<comment type="similarity">
    <text evidence="1">To bacterial alkanal monooxygenase alpha and beta chains.</text>
</comment>
<evidence type="ECO:0000256" key="1">
    <source>
        <dbReference type="ARBA" id="ARBA00007789"/>
    </source>
</evidence>